<feature type="transmembrane region" description="Helical" evidence="6">
    <location>
        <begin position="26"/>
        <end position="45"/>
    </location>
</feature>
<keyword evidence="4 6" id="KW-0472">Membrane</keyword>
<evidence type="ECO:0000256" key="5">
    <source>
        <dbReference type="SAM" id="MobiDB-lite"/>
    </source>
</evidence>
<feature type="compositionally biased region" description="Pro residues" evidence="5">
    <location>
        <begin position="129"/>
        <end position="139"/>
    </location>
</feature>
<dbReference type="GO" id="GO:0055085">
    <property type="term" value="P:transmembrane transport"/>
    <property type="evidence" value="ECO:0007669"/>
    <property type="project" value="InterPro"/>
</dbReference>
<organism evidence="8 9">
    <name type="scientific">Sphingobium chlorophenolicum</name>
    <dbReference type="NCBI Taxonomy" id="46429"/>
    <lineage>
        <taxon>Bacteria</taxon>
        <taxon>Pseudomonadati</taxon>
        <taxon>Pseudomonadota</taxon>
        <taxon>Alphaproteobacteria</taxon>
        <taxon>Sphingomonadales</taxon>
        <taxon>Sphingomonadaceae</taxon>
        <taxon>Sphingobium</taxon>
    </lineage>
</organism>
<comment type="caution">
    <text evidence="8">The sequence shown here is derived from an EMBL/GenBank/DDBJ whole genome shotgun (WGS) entry which is preliminary data.</text>
</comment>
<protein>
    <submittedName>
        <fullName evidence="8">TonB family protein</fullName>
    </submittedName>
</protein>
<dbReference type="Proteomes" id="UP000028411">
    <property type="component" value="Unassembled WGS sequence"/>
</dbReference>
<dbReference type="Gene3D" id="3.30.1150.10">
    <property type="match status" value="1"/>
</dbReference>
<evidence type="ECO:0000259" key="7">
    <source>
        <dbReference type="PROSITE" id="PS52015"/>
    </source>
</evidence>
<feature type="region of interest" description="Disordered" evidence="5">
    <location>
        <begin position="126"/>
        <end position="149"/>
    </location>
</feature>
<evidence type="ECO:0000313" key="8">
    <source>
        <dbReference type="EMBL" id="KEQ55615.1"/>
    </source>
</evidence>
<comment type="subcellular location">
    <subcellularLocation>
        <location evidence="1">Membrane</location>
        <topology evidence="1">Single-pass membrane protein</topology>
    </subcellularLocation>
</comment>
<feature type="domain" description="TonB C-terminal" evidence="7">
    <location>
        <begin position="149"/>
        <end position="238"/>
    </location>
</feature>
<dbReference type="InterPro" id="IPR006260">
    <property type="entry name" value="TonB/TolA_C"/>
</dbReference>
<evidence type="ECO:0000256" key="4">
    <source>
        <dbReference type="ARBA" id="ARBA00023136"/>
    </source>
</evidence>
<evidence type="ECO:0000313" key="9">
    <source>
        <dbReference type="Proteomes" id="UP000028411"/>
    </source>
</evidence>
<evidence type="ECO:0000256" key="3">
    <source>
        <dbReference type="ARBA" id="ARBA00022989"/>
    </source>
</evidence>
<dbReference type="SUPFAM" id="SSF74653">
    <property type="entry name" value="TolA/TonB C-terminal domain"/>
    <property type="match status" value="1"/>
</dbReference>
<accession>A0A081RK92</accession>
<dbReference type="NCBIfam" id="TIGR01352">
    <property type="entry name" value="tonB_Cterm"/>
    <property type="match status" value="1"/>
</dbReference>
<name>A0A081RK92_SPHCR</name>
<feature type="region of interest" description="Disordered" evidence="5">
    <location>
        <begin position="63"/>
        <end position="114"/>
    </location>
</feature>
<gene>
    <name evidence="8" type="ORF">BV95_00254</name>
</gene>
<dbReference type="eggNOG" id="COG0810">
    <property type="taxonomic scope" value="Bacteria"/>
</dbReference>
<dbReference type="AlphaFoldDB" id="A0A081RK92"/>
<feature type="region of interest" description="Disordered" evidence="5">
    <location>
        <begin position="1"/>
        <end position="20"/>
    </location>
</feature>
<dbReference type="Pfam" id="PF13103">
    <property type="entry name" value="TonB_2"/>
    <property type="match status" value="1"/>
</dbReference>
<keyword evidence="3 6" id="KW-1133">Transmembrane helix</keyword>
<sequence length="238" mass="25048">MLPNSHDMNEEPRAGYGQPSAWSQRLGAGLAAASCCLLVLVALNANLSGRLRMTQPVQVSRFRLFTPSPPSPPPSTLSRSRTDEARLSPERRPAHPPELATTGERGGPASSPIPAAPAIASPFAVAPVSRPPAPEPEVAPPQAQDDKKQSALAAYQRQLWARIAARKPAGIHLDGVATVRFIVGADGALIAVELAGSSGNAALDRLALRTVRNAAPFPTPPMGVESEQLVFTIPFSFH</sequence>
<dbReference type="GO" id="GO:0016020">
    <property type="term" value="C:membrane"/>
    <property type="evidence" value="ECO:0007669"/>
    <property type="project" value="UniProtKB-SubCell"/>
</dbReference>
<reference evidence="8 9" key="1">
    <citation type="submission" date="2014-02" db="EMBL/GenBank/DDBJ databases">
        <title>Whole genome sequence of Sphingobium chlorophenolicum NBRC 16172.</title>
        <authorList>
            <person name="Gan H.M."/>
            <person name="Gan H.Y."/>
            <person name="Chew T.H."/>
            <person name="Savka M.A."/>
        </authorList>
    </citation>
    <scope>NUCLEOTIDE SEQUENCE [LARGE SCALE GENOMIC DNA]</scope>
    <source>
        <strain evidence="8 9">NBRC 16172</strain>
    </source>
</reference>
<feature type="compositionally biased region" description="Basic and acidic residues" evidence="5">
    <location>
        <begin position="80"/>
        <end position="95"/>
    </location>
</feature>
<evidence type="ECO:0000256" key="1">
    <source>
        <dbReference type="ARBA" id="ARBA00004167"/>
    </source>
</evidence>
<evidence type="ECO:0000256" key="6">
    <source>
        <dbReference type="SAM" id="Phobius"/>
    </source>
</evidence>
<evidence type="ECO:0000256" key="2">
    <source>
        <dbReference type="ARBA" id="ARBA00022692"/>
    </source>
</evidence>
<keyword evidence="2 6" id="KW-0812">Transmembrane</keyword>
<proteinExistence type="predicted"/>
<dbReference type="InterPro" id="IPR037682">
    <property type="entry name" value="TonB_C"/>
</dbReference>
<dbReference type="EMBL" id="JFHR01000001">
    <property type="protein sequence ID" value="KEQ55615.1"/>
    <property type="molecule type" value="Genomic_DNA"/>
</dbReference>
<dbReference type="PROSITE" id="PS52015">
    <property type="entry name" value="TONB_CTD"/>
    <property type="match status" value="1"/>
</dbReference>